<feature type="domain" description="PpiC" evidence="10">
    <location>
        <begin position="143"/>
        <end position="233"/>
    </location>
</feature>
<keyword evidence="12" id="KW-1185">Reference proteome</keyword>
<dbReference type="Gene3D" id="3.10.50.40">
    <property type="match status" value="1"/>
</dbReference>
<reference evidence="11 12" key="1">
    <citation type="submission" date="2023-03" db="EMBL/GenBank/DDBJ databases">
        <title>Host association and intracellularity evolved multiple times independently in the Rickettsiales.</title>
        <authorList>
            <person name="Castelli M."/>
            <person name="Nardi T."/>
            <person name="Gammuto L."/>
            <person name="Bellinzona G."/>
            <person name="Sabaneyeva E."/>
            <person name="Potekhin A."/>
            <person name="Serra V."/>
            <person name="Petroni G."/>
            <person name="Sassera D."/>
        </authorList>
    </citation>
    <scope>NUCLEOTIDE SEQUENCE [LARGE SCALE GENOMIC DNA]</scope>
    <source>
        <strain evidence="11 12">Sr 2-6</strain>
    </source>
</reference>
<sequence>MKKVAIALLSVTLISSSACAENKDAENKNIVATYSEGEVTSEQVMEQFKPMLDMQPENKDKKFSELDKNVQEMLVKGFINQKLFEKEAEKLGIRSSEDFKKKIKAAESQLLQQELIERQLKTAVTDKLIDEEYNKLAKELKGQKEIKVAHILVDTEEKAKEIKKKLNKGSKFEDLVKEFSKDEGSKANGGELGYVMKGQLVPEFENKAFSMKQDEISDPVKTQFGWHIIKALDSRDVKIPPKEQALNGIKGKLSRDTIEKYITELSAKAKIELKL</sequence>
<dbReference type="Gene3D" id="1.10.8.1040">
    <property type="match status" value="1"/>
</dbReference>
<evidence type="ECO:0000256" key="3">
    <source>
        <dbReference type="ARBA" id="ARBA00013194"/>
    </source>
</evidence>
<dbReference type="InterPro" id="IPR050245">
    <property type="entry name" value="PrsA_foldase"/>
</dbReference>
<feature type="signal peptide" evidence="9">
    <location>
        <begin position="1"/>
        <end position="20"/>
    </location>
</feature>
<dbReference type="InterPro" id="IPR027304">
    <property type="entry name" value="Trigger_fact/SurA_dom_sf"/>
</dbReference>
<gene>
    <name evidence="11" type="ORF">Megvenef_01206</name>
</gene>
<dbReference type="PANTHER" id="PTHR47245">
    <property type="entry name" value="PEPTIDYLPROLYL ISOMERASE"/>
    <property type="match status" value="1"/>
</dbReference>
<evidence type="ECO:0000256" key="9">
    <source>
        <dbReference type="SAM" id="SignalP"/>
    </source>
</evidence>
<proteinExistence type="inferred from homology"/>
<protein>
    <recommendedName>
        <fullName evidence="4">Parvulin-like PPIase</fullName>
        <ecNumber evidence="3">5.2.1.8</ecNumber>
    </recommendedName>
    <alternativeName>
        <fullName evidence="6">Peptidyl-prolyl cis-trans isomerase plp</fullName>
    </alternativeName>
    <alternativeName>
        <fullName evidence="7">Rotamase plp</fullName>
    </alternativeName>
</protein>
<dbReference type="GO" id="GO:0016853">
    <property type="term" value="F:isomerase activity"/>
    <property type="evidence" value="ECO:0007669"/>
    <property type="project" value="UniProtKB-KW"/>
</dbReference>
<feature type="chain" id="PRO_5045332803" description="Parvulin-like PPIase" evidence="9">
    <location>
        <begin position="21"/>
        <end position="275"/>
    </location>
</feature>
<evidence type="ECO:0000256" key="5">
    <source>
        <dbReference type="ARBA" id="ARBA00023110"/>
    </source>
</evidence>
<dbReference type="PROSITE" id="PS51257">
    <property type="entry name" value="PROKAR_LIPOPROTEIN"/>
    <property type="match status" value="1"/>
</dbReference>
<dbReference type="Proteomes" id="UP001291687">
    <property type="component" value="Unassembled WGS sequence"/>
</dbReference>
<dbReference type="InterPro" id="IPR000297">
    <property type="entry name" value="PPIase_PpiC"/>
</dbReference>
<dbReference type="PANTHER" id="PTHR47245:SF2">
    <property type="entry name" value="PEPTIDYL-PROLYL CIS-TRANS ISOMERASE HP_0175-RELATED"/>
    <property type="match status" value="1"/>
</dbReference>
<dbReference type="RefSeq" id="WP_322777136.1">
    <property type="nucleotide sequence ID" value="NZ_JARJFB010000097.1"/>
</dbReference>
<accession>A0ABU5NDH0</accession>
<evidence type="ECO:0000259" key="10">
    <source>
        <dbReference type="PROSITE" id="PS50198"/>
    </source>
</evidence>
<comment type="catalytic activity">
    <reaction evidence="1">
        <text>[protein]-peptidylproline (omega=180) = [protein]-peptidylproline (omega=0)</text>
        <dbReference type="Rhea" id="RHEA:16237"/>
        <dbReference type="Rhea" id="RHEA-COMP:10747"/>
        <dbReference type="Rhea" id="RHEA-COMP:10748"/>
        <dbReference type="ChEBI" id="CHEBI:83833"/>
        <dbReference type="ChEBI" id="CHEBI:83834"/>
        <dbReference type="EC" id="5.2.1.8"/>
    </reaction>
</comment>
<organism evidence="11 12">
    <name type="scientific">Candidatus Megaera venefica</name>
    <dbReference type="NCBI Taxonomy" id="2055910"/>
    <lineage>
        <taxon>Bacteria</taxon>
        <taxon>Pseudomonadati</taxon>
        <taxon>Pseudomonadota</taxon>
        <taxon>Alphaproteobacteria</taxon>
        <taxon>Rickettsiales</taxon>
        <taxon>Rickettsiaceae</taxon>
        <taxon>Candidatus Megaera</taxon>
    </lineage>
</organism>
<keyword evidence="9" id="KW-0732">Signal</keyword>
<keyword evidence="5 8" id="KW-0697">Rotamase</keyword>
<keyword evidence="8 11" id="KW-0413">Isomerase</keyword>
<dbReference type="Pfam" id="PF00639">
    <property type="entry name" value="Rotamase"/>
    <property type="match status" value="1"/>
</dbReference>
<name>A0ABU5NDH0_9RICK</name>
<evidence type="ECO:0000313" key="12">
    <source>
        <dbReference type="Proteomes" id="UP001291687"/>
    </source>
</evidence>
<comment type="caution">
    <text evidence="11">The sequence shown here is derived from an EMBL/GenBank/DDBJ whole genome shotgun (WGS) entry which is preliminary data.</text>
</comment>
<evidence type="ECO:0000256" key="1">
    <source>
        <dbReference type="ARBA" id="ARBA00000971"/>
    </source>
</evidence>
<evidence type="ECO:0000256" key="8">
    <source>
        <dbReference type="PROSITE-ProRule" id="PRU00278"/>
    </source>
</evidence>
<evidence type="ECO:0000256" key="6">
    <source>
        <dbReference type="ARBA" id="ARBA00030642"/>
    </source>
</evidence>
<evidence type="ECO:0000256" key="4">
    <source>
        <dbReference type="ARBA" id="ARBA00018370"/>
    </source>
</evidence>
<evidence type="ECO:0000256" key="7">
    <source>
        <dbReference type="ARBA" id="ARBA00031484"/>
    </source>
</evidence>
<dbReference type="EMBL" id="JARJFB010000097">
    <property type="protein sequence ID" value="MEA0971233.1"/>
    <property type="molecule type" value="Genomic_DNA"/>
</dbReference>
<dbReference type="SUPFAM" id="SSF109998">
    <property type="entry name" value="Triger factor/SurA peptide-binding domain-like"/>
    <property type="match status" value="1"/>
</dbReference>
<dbReference type="EC" id="5.2.1.8" evidence="3"/>
<evidence type="ECO:0000313" key="11">
    <source>
        <dbReference type="EMBL" id="MEA0971233.1"/>
    </source>
</evidence>
<evidence type="ECO:0000256" key="2">
    <source>
        <dbReference type="ARBA" id="ARBA00007656"/>
    </source>
</evidence>
<dbReference type="InterPro" id="IPR046357">
    <property type="entry name" value="PPIase_dom_sf"/>
</dbReference>
<dbReference type="SUPFAM" id="SSF54534">
    <property type="entry name" value="FKBP-like"/>
    <property type="match status" value="1"/>
</dbReference>
<dbReference type="PROSITE" id="PS50198">
    <property type="entry name" value="PPIC_PPIASE_2"/>
    <property type="match status" value="1"/>
</dbReference>
<comment type="similarity">
    <text evidence="2">Belongs to the PpiC/parvulin rotamase family.</text>
</comment>